<dbReference type="SUPFAM" id="SSF55073">
    <property type="entry name" value="Nucleotide cyclase"/>
    <property type="match status" value="1"/>
</dbReference>
<name>A0ABP6XKK4_9FLAO</name>
<evidence type="ECO:0000256" key="8">
    <source>
        <dbReference type="SAM" id="Coils"/>
    </source>
</evidence>
<dbReference type="Pfam" id="PF00211">
    <property type="entry name" value="Guanylate_cyc"/>
    <property type="match status" value="1"/>
</dbReference>
<keyword evidence="5" id="KW-0418">Kinase</keyword>
<dbReference type="PROSITE" id="PS50293">
    <property type="entry name" value="TPR_REGION"/>
    <property type="match status" value="1"/>
</dbReference>
<dbReference type="SUPFAM" id="SSF52172">
    <property type="entry name" value="CheY-like"/>
    <property type="match status" value="1"/>
</dbReference>
<dbReference type="PROSITE" id="PS50005">
    <property type="entry name" value="TPR"/>
    <property type="match status" value="4"/>
</dbReference>
<dbReference type="Gene3D" id="3.30.70.1230">
    <property type="entry name" value="Nucleotide cyclase"/>
    <property type="match status" value="1"/>
</dbReference>
<dbReference type="InterPro" id="IPR011006">
    <property type="entry name" value="CheY-like_superfamily"/>
</dbReference>
<dbReference type="SUPFAM" id="SSF48452">
    <property type="entry name" value="TPR-like"/>
    <property type="match status" value="2"/>
</dbReference>
<evidence type="ECO:0000256" key="4">
    <source>
        <dbReference type="ARBA" id="ARBA00022679"/>
    </source>
</evidence>
<dbReference type="InterPro" id="IPR036097">
    <property type="entry name" value="HisK_dim/P_sf"/>
</dbReference>
<evidence type="ECO:0000259" key="12">
    <source>
        <dbReference type="PROSITE" id="PS50125"/>
    </source>
</evidence>
<feature type="domain" description="Response regulatory" evidence="11">
    <location>
        <begin position="719"/>
        <end position="835"/>
    </location>
</feature>
<dbReference type="InterPro" id="IPR004358">
    <property type="entry name" value="Sig_transdc_His_kin-like_C"/>
</dbReference>
<evidence type="ECO:0000256" key="9">
    <source>
        <dbReference type="SAM" id="Phobius"/>
    </source>
</evidence>
<dbReference type="Gene3D" id="1.10.287.130">
    <property type="match status" value="1"/>
</dbReference>
<comment type="catalytic activity">
    <reaction evidence="1">
        <text>ATP + protein L-histidine = ADP + protein N-phospho-L-histidine.</text>
        <dbReference type="EC" id="2.7.13.3"/>
    </reaction>
</comment>
<feature type="domain" description="Guanylate cyclase" evidence="12">
    <location>
        <begin position="875"/>
        <end position="1001"/>
    </location>
</feature>
<evidence type="ECO:0000259" key="10">
    <source>
        <dbReference type="PROSITE" id="PS50109"/>
    </source>
</evidence>
<dbReference type="InterPro" id="IPR036890">
    <property type="entry name" value="HATPase_C_sf"/>
</dbReference>
<evidence type="ECO:0000256" key="5">
    <source>
        <dbReference type="ARBA" id="ARBA00022777"/>
    </source>
</evidence>
<dbReference type="InterPro" id="IPR029787">
    <property type="entry name" value="Nucleotide_cyclase"/>
</dbReference>
<dbReference type="Pfam" id="PF00072">
    <property type="entry name" value="Response_reg"/>
    <property type="match status" value="1"/>
</dbReference>
<dbReference type="InterPro" id="IPR003661">
    <property type="entry name" value="HisK_dim/P_dom"/>
</dbReference>
<feature type="repeat" description="TPR" evidence="7">
    <location>
        <begin position="233"/>
        <end position="266"/>
    </location>
</feature>
<dbReference type="EMBL" id="BAABCY010000043">
    <property type="protein sequence ID" value="GAA3568387.1"/>
    <property type="molecule type" value="Genomic_DNA"/>
</dbReference>
<dbReference type="Gene3D" id="3.30.565.10">
    <property type="entry name" value="Histidine kinase-like ATPase, C-terminal domain"/>
    <property type="match status" value="1"/>
</dbReference>
<feature type="repeat" description="TPR" evidence="7">
    <location>
        <begin position="273"/>
        <end position="306"/>
    </location>
</feature>
<dbReference type="Proteomes" id="UP001500954">
    <property type="component" value="Unassembled WGS sequence"/>
</dbReference>
<dbReference type="SUPFAM" id="SSF55874">
    <property type="entry name" value="ATPase domain of HSP90 chaperone/DNA topoisomerase II/histidine kinase"/>
    <property type="match status" value="1"/>
</dbReference>
<sequence>MCFSFSFLYGQTPAIDSLQQALQKADSDSLRIRILKNISWEYLNNRSNVPMAEIYIDSIYNLSREANIEWGTLLARYQYGVLERQKGNYDEALEHFDAYIKFSEVHNDPIQVANGAYQKAIIYDYRGQYEKSLEIYYRILKVYEEAHDEYSAANILNSLGEILKKSNRIEEALENYNQALKIFIRLDAKADMANCYFNIGATYRLQERYNEALDYLNKALELDTAVNSLWGMAYDYEAIGEVYNLQGNYQDALKVHLKALELREGLHQKRELSAIYTQVGLDYLMLKRYEAAEGSLTKALEFAEDVGAVEELQKAYEGMSKLYAEIKNYKEALEFNKKLAQVKDSLFNKTKSRQIEELQEKFNSEKKEAAIVALEKDAEIKDLKLKRQTLFRNIFIAITITVLVLSFLLFNRYKYKQRVRIELMEKRRLVEEAEQKTAFEKQRVAKLEKIDLLKDQFLANTSHELRTPLNGIIGLSESLKDGAAGTLSPQAIDNLNMIINSGKRLSNLVNDILDFSKLKNKDLVLSLKPVDVYLIANLVLKVSETLAKGKDLRLINAIPKDVPLVEGDENRLQQILYNLIGNAVKFTESGEITVSAKEHDGMLAVAVSDTGIGIPENKFNAIFKSFEQVDGSTERAYGGTGLGLSVSKQLVELHGGTIEVASMVGKGSTFTFTLPISSEAKQGKVVVEEGWHYEPIQNVEDDANKKPLAYKTNDKAGIKILIVDDEPINRRVLENHLTVAGYDVVEACSGKEALDLLEQEDFNLILLDIMMPNMSGYEVCERIRTKYLTSELPIVLLTAKNRVSDLVTGFNVGANDYLTKPFAKNELLSRIKTHLNLNGIHKATSKFVPSEFLKSVGREAITDVVLGDHIEKEVTVLFSDVRDYTTLSESMTPEQNFKFVNAYVGRMGPLIQQNKGFVNQYLGDGIMALFPHEAHHALDAAIAMQKTIIAYNERRVKEGFEPISVGIGMHTGALVMGIIGDVHRNDTAIIADTVNTASRMEGITKYYGANIIISEDCLDTIKDREAYHFRYLGKVKVKGKHKVVGIYECFDGDDDIEITLKIKTLKDFEKGMKHFLNKEFPKASAAFDKVLNKNTKDAVAKYFVTKSAEYTISGTPDDWDMVNTMRSK</sequence>
<dbReference type="SMART" id="SM00387">
    <property type="entry name" value="HATPase_c"/>
    <property type="match status" value="1"/>
</dbReference>
<dbReference type="InterPro" id="IPR011990">
    <property type="entry name" value="TPR-like_helical_dom_sf"/>
</dbReference>
<keyword evidence="9" id="KW-0812">Transmembrane</keyword>
<dbReference type="Pfam" id="PF00512">
    <property type="entry name" value="HisKA"/>
    <property type="match status" value="1"/>
</dbReference>
<dbReference type="InterPro" id="IPR001789">
    <property type="entry name" value="Sig_transdc_resp-reg_receiver"/>
</dbReference>
<dbReference type="SMART" id="SM00044">
    <property type="entry name" value="CYCc"/>
    <property type="match status" value="1"/>
</dbReference>
<dbReference type="SUPFAM" id="SSF47384">
    <property type="entry name" value="Homodimeric domain of signal transducing histidine kinase"/>
    <property type="match status" value="1"/>
</dbReference>
<dbReference type="PRINTS" id="PR00344">
    <property type="entry name" value="BCTRLSENSOR"/>
</dbReference>
<dbReference type="PROSITE" id="PS50125">
    <property type="entry name" value="GUANYLATE_CYCLASE_2"/>
    <property type="match status" value="1"/>
</dbReference>
<dbReference type="CDD" id="cd16922">
    <property type="entry name" value="HATPase_EvgS-ArcB-TorS-like"/>
    <property type="match status" value="1"/>
</dbReference>
<feature type="modified residue" description="4-aspartylphosphate" evidence="6">
    <location>
        <position position="768"/>
    </location>
</feature>
<keyword evidence="4" id="KW-0808">Transferase</keyword>
<dbReference type="CDD" id="cd00082">
    <property type="entry name" value="HisKA"/>
    <property type="match status" value="1"/>
</dbReference>
<feature type="coiled-coil region" evidence="8">
    <location>
        <begin position="416"/>
        <end position="450"/>
    </location>
</feature>
<keyword evidence="9" id="KW-1133">Transmembrane helix</keyword>
<dbReference type="PROSITE" id="PS50109">
    <property type="entry name" value="HIS_KIN"/>
    <property type="match status" value="1"/>
</dbReference>
<dbReference type="InterPro" id="IPR019734">
    <property type="entry name" value="TPR_rpt"/>
</dbReference>
<dbReference type="SMART" id="SM00388">
    <property type="entry name" value="HisKA"/>
    <property type="match status" value="1"/>
</dbReference>
<feature type="repeat" description="TPR" evidence="7">
    <location>
        <begin position="193"/>
        <end position="226"/>
    </location>
</feature>
<evidence type="ECO:0000313" key="13">
    <source>
        <dbReference type="EMBL" id="GAA3568387.1"/>
    </source>
</evidence>
<dbReference type="PANTHER" id="PTHR43047">
    <property type="entry name" value="TWO-COMPONENT HISTIDINE PROTEIN KINASE"/>
    <property type="match status" value="1"/>
</dbReference>
<evidence type="ECO:0000256" key="6">
    <source>
        <dbReference type="PROSITE-ProRule" id="PRU00169"/>
    </source>
</evidence>
<dbReference type="EC" id="2.7.13.3" evidence="2"/>
<dbReference type="Gene3D" id="1.25.40.10">
    <property type="entry name" value="Tetratricopeptide repeat domain"/>
    <property type="match status" value="3"/>
</dbReference>
<dbReference type="SMART" id="SM00448">
    <property type="entry name" value="REC"/>
    <property type="match status" value="1"/>
</dbReference>
<feature type="coiled-coil region" evidence="8">
    <location>
        <begin position="348"/>
        <end position="375"/>
    </location>
</feature>
<dbReference type="InterPro" id="IPR005467">
    <property type="entry name" value="His_kinase_dom"/>
</dbReference>
<dbReference type="InterPro" id="IPR003594">
    <property type="entry name" value="HATPase_dom"/>
</dbReference>
<keyword evidence="9" id="KW-0472">Membrane</keyword>
<comment type="caution">
    <text evidence="13">The sequence shown here is derived from an EMBL/GenBank/DDBJ whole genome shotgun (WGS) entry which is preliminary data.</text>
</comment>
<evidence type="ECO:0000256" key="2">
    <source>
        <dbReference type="ARBA" id="ARBA00012438"/>
    </source>
</evidence>
<keyword evidence="3 6" id="KW-0597">Phosphoprotein</keyword>
<evidence type="ECO:0000256" key="7">
    <source>
        <dbReference type="PROSITE-ProRule" id="PRU00339"/>
    </source>
</evidence>
<organism evidence="13 14">
    <name type="scientific">Snuella lapsa</name>
    <dbReference type="NCBI Taxonomy" id="870481"/>
    <lineage>
        <taxon>Bacteria</taxon>
        <taxon>Pseudomonadati</taxon>
        <taxon>Bacteroidota</taxon>
        <taxon>Flavobacteriia</taxon>
        <taxon>Flavobacteriales</taxon>
        <taxon>Flavobacteriaceae</taxon>
        <taxon>Snuella</taxon>
    </lineage>
</organism>
<keyword evidence="7" id="KW-0802">TPR repeat</keyword>
<keyword evidence="14" id="KW-1185">Reference proteome</keyword>
<dbReference type="PROSITE" id="PS50110">
    <property type="entry name" value="RESPONSE_REGULATORY"/>
    <property type="match status" value="1"/>
</dbReference>
<dbReference type="CDD" id="cd07302">
    <property type="entry name" value="CHD"/>
    <property type="match status" value="1"/>
</dbReference>
<dbReference type="Pfam" id="PF02518">
    <property type="entry name" value="HATPase_c"/>
    <property type="match status" value="1"/>
</dbReference>
<accession>A0ABP6XKK4</accession>
<reference evidence="14" key="1">
    <citation type="journal article" date="2019" name="Int. J. Syst. Evol. Microbiol.">
        <title>The Global Catalogue of Microorganisms (GCM) 10K type strain sequencing project: providing services to taxonomists for standard genome sequencing and annotation.</title>
        <authorList>
            <consortium name="The Broad Institute Genomics Platform"/>
            <consortium name="The Broad Institute Genome Sequencing Center for Infectious Disease"/>
            <person name="Wu L."/>
            <person name="Ma J."/>
        </authorList>
    </citation>
    <scope>NUCLEOTIDE SEQUENCE [LARGE SCALE GENOMIC DNA]</scope>
    <source>
        <strain evidence="14">JCM 17111</strain>
    </source>
</reference>
<dbReference type="PANTHER" id="PTHR43047:SF72">
    <property type="entry name" value="OSMOSENSING HISTIDINE PROTEIN KINASE SLN1"/>
    <property type="match status" value="1"/>
</dbReference>
<feature type="domain" description="Histidine kinase" evidence="10">
    <location>
        <begin position="460"/>
        <end position="678"/>
    </location>
</feature>
<evidence type="ECO:0000256" key="1">
    <source>
        <dbReference type="ARBA" id="ARBA00000085"/>
    </source>
</evidence>
<evidence type="ECO:0000256" key="3">
    <source>
        <dbReference type="ARBA" id="ARBA00022553"/>
    </source>
</evidence>
<dbReference type="Pfam" id="PF13424">
    <property type="entry name" value="TPR_12"/>
    <property type="match status" value="2"/>
</dbReference>
<proteinExistence type="predicted"/>
<keyword evidence="8" id="KW-0175">Coiled coil</keyword>
<dbReference type="Gene3D" id="3.40.50.2300">
    <property type="match status" value="1"/>
</dbReference>
<dbReference type="InterPro" id="IPR001054">
    <property type="entry name" value="A/G_cyclase"/>
</dbReference>
<feature type="transmembrane region" description="Helical" evidence="9">
    <location>
        <begin position="390"/>
        <end position="410"/>
    </location>
</feature>
<protein>
    <recommendedName>
        <fullName evidence="2">histidine kinase</fullName>
        <ecNumber evidence="2">2.7.13.3</ecNumber>
    </recommendedName>
</protein>
<evidence type="ECO:0000313" key="14">
    <source>
        <dbReference type="Proteomes" id="UP001500954"/>
    </source>
</evidence>
<evidence type="ECO:0000259" key="11">
    <source>
        <dbReference type="PROSITE" id="PS50110"/>
    </source>
</evidence>
<dbReference type="SMART" id="SM00028">
    <property type="entry name" value="TPR"/>
    <property type="match status" value="7"/>
</dbReference>
<gene>
    <name evidence="13" type="ORF">GCM10022395_17950</name>
</gene>
<feature type="repeat" description="TPR" evidence="7">
    <location>
        <begin position="153"/>
        <end position="186"/>
    </location>
</feature>